<sequence length="696" mass="75862">MLHRSIKFVHAAVLVFSAVLAFLFIRDLDGRWAMGHSAVVWVTDSNGATSGAQVTHVLTEFADTHRATIARETPDLKAPYSRRHLYLTAGGPRSDWLRDGYPAFDRDYSTEVHPIAELGNRDPRGYYYVFGRDQAAGELVQVLAGLGFEAAVYHPYSIDQLTPVYSGSALLRSFFIVALAVVTMTGAGVMLSAKAYGVQRLQGRSFGRILLRDFRQLAVFWMAALLVVTTLVLLVLAWYNGLAWIGTFALVALGFAAALGLVALTAHAIVLQLTFRAQLLRALKGELPTRTASVSTYLVRIPALLLAVGITGDVVLAGQNIMARESSIQSYREIGDTTALALNGSVASESGLKALTDQVGGWLRQADKDGQVLVVGHRHFRDSANRAALPDRDLLLVNESYLAAQPVLDAGGRRLPETTADRTRIRLLVPKGLSRYTDRLAAMVPETLNPNEPGKVPGKRVSAVSIEDGQRLFTYNPRGRLQRRTNPDADESFVQDPVLIVFPDGSPYMSDRGYMSYASQQSLVFKDPHDVTAGIAKYHLETYVTGMSPVGQNAALNLRDLVADFRLQLFNLAVAISVLLITGVGACIVHARKNAQTIFARHISGWRFPVTHRSLLALEGVLAVLLAVWMPFQIWRENQQNLERAALGAARPTALIEITGLDLTANALLVAVEVTAVVVALAVFHRRIVKEGAAEA</sequence>
<dbReference type="EMBL" id="BAAAZA010000003">
    <property type="protein sequence ID" value="GAA3852577.1"/>
    <property type="molecule type" value="Genomic_DNA"/>
</dbReference>
<dbReference type="Proteomes" id="UP001501563">
    <property type="component" value="Unassembled WGS sequence"/>
</dbReference>
<protein>
    <recommendedName>
        <fullName evidence="4">DUF1430 domain-containing protein</fullName>
    </recommendedName>
</protein>
<name>A0ABP7JRN1_9ACTN</name>
<comment type="caution">
    <text evidence="2">The sequence shown here is derived from an EMBL/GenBank/DDBJ whole genome shotgun (WGS) entry which is preliminary data.</text>
</comment>
<feature type="transmembrane region" description="Helical" evidence="1">
    <location>
        <begin position="663"/>
        <end position="684"/>
    </location>
</feature>
<evidence type="ECO:0000256" key="1">
    <source>
        <dbReference type="SAM" id="Phobius"/>
    </source>
</evidence>
<keyword evidence="3" id="KW-1185">Reference proteome</keyword>
<organism evidence="2 3">
    <name type="scientific">Streptomyces lannensis</name>
    <dbReference type="NCBI Taxonomy" id="766498"/>
    <lineage>
        <taxon>Bacteria</taxon>
        <taxon>Bacillati</taxon>
        <taxon>Actinomycetota</taxon>
        <taxon>Actinomycetes</taxon>
        <taxon>Kitasatosporales</taxon>
        <taxon>Streptomycetaceae</taxon>
        <taxon>Streptomyces</taxon>
    </lineage>
</organism>
<feature type="transmembrane region" description="Helical" evidence="1">
    <location>
        <begin position="245"/>
        <end position="271"/>
    </location>
</feature>
<keyword evidence="1" id="KW-0812">Transmembrane</keyword>
<keyword evidence="1" id="KW-0472">Membrane</keyword>
<feature type="transmembrane region" description="Helical" evidence="1">
    <location>
        <begin position="174"/>
        <end position="196"/>
    </location>
</feature>
<evidence type="ECO:0000313" key="2">
    <source>
        <dbReference type="EMBL" id="GAA3852577.1"/>
    </source>
</evidence>
<feature type="transmembrane region" description="Helical" evidence="1">
    <location>
        <begin position="217"/>
        <end position="239"/>
    </location>
</feature>
<feature type="transmembrane region" description="Helical" evidence="1">
    <location>
        <begin position="6"/>
        <end position="25"/>
    </location>
</feature>
<keyword evidence="1" id="KW-1133">Transmembrane helix</keyword>
<feature type="transmembrane region" description="Helical" evidence="1">
    <location>
        <begin position="569"/>
        <end position="589"/>
    </location>
</feature>
<evidence type="ECO:0008006" key="4">
    <source>
        <dbReference type="Google" id="ProtNLM"/>
    </source>
</evidence>
<feature type="transmembrane region" description="Helical" evidence="1">
    <location>
        <begin position="610"/>
        <end position="632"/>
    </location>
</feature>
<feature type="transmembrane region" description="Helical" evidence="1">
    <location>
        <begin position="297"/>
        <end position="318"/>
    </location>
</feature>
<proteinExistence type="predicted"/>
<accession>A0ABP7JRN1</accession>
<evidence type="ECO:0000313" key="3">
    <source>
        <dbReference type="Proteomes" id="UP001501563"/>
    </source>
</evidence>
<reference evidence="3" key="1">
    <citation type="journal article" date="2019" name="Int. J. Syst. Evol. Microbiol.">
        <title>The Global Catalogue of Microorganisms (GCM) 10K type strain sequencing project: providing services to taxonomists for standard genome sequencing and annotation.</title>
        <authorList>
            <consortium name="The Broad Institute Genomics Platform"/>
            <consortium name="The Broad Institute Genome Sequencing Center for Infectious Disease"/>
            <person name="Wu L."/>
            <person name="Ma J."/>
        </authorList>
    </citation>
    <scope>NUCLEOTIDE SEQUENCE [LARGE SCALE GENOMIC DNA]</scope>
    <source>
        <strain evidence="3">JCM 16578</strain>
    </source>
</reference>
<gene>
    <name evidence="2" type="ORF">GCM10022207_14160</name>
</gene>